<evidence type="ECO:0000313" key="3">
    <source>
        <dbReference type="Proteomes" id="UP001499878"/>
    </source>
</evidence>
<feature type="region of interest" description="Disordered" evidence="1">
    <location>
        <begin position="110"/>
        <end position="157"/>
    </location>
</feature>
<gene>
    <name evidence="2" type="ORF">GCM10023323_59710</name>
</gene>
<feature type="region of interest" description="Disordered" evidence="1">
    <location>
        <begin position="894"/>
        <end position="940"/>
    </location>
</feature>
<feature type="region of interest" description="Disordered" evidence="1">
    <location>
        <begin position="394"/>
        <end position="457"/>
    </location>
</feature>
<evidence type="ECO:0008006" key="4">
    <source>
        <dbReference type="Google" id="ProtNLM"/>
    </source>
</evidence>
<evidence type="ECO:0000313" key="2">
    <source>
        <dbReference type="EMBL" id="GAA5214489.1"/>
    </source>
</evidence>
<organism evidence="2 3">
    <name type="scientific">Streptomyces thinghirensis</name>
    <dbReference type="NCBI Taxonomy" id="551547"/>
    <lineage>
        <taxon>Bacteria</taxon>
        <taxon>Bacillati</taxon>
        <taxon>Actinomycetota</taxon>
        <taxon>Actinomycetes</taxon>
        <taxon>Kitasatosporales</taxon>
        <taxon>Streptomycetaceae</taxon>
        <taxon>Streptomyces</taxon>
    </lineage>
</organism>
<feature type="compositionally biased region" description="Low complexity" evidence="1">
    <location>
        <begin position="16"/>
        <end position="30"/>
    </location>
</feature>
<keyword evidence="3" id="KW-1185">Reference proteome</keyword>
<feature type="compositionally biased region" description="Low complexity" evidence="1">
    <location>
        <begin position="48"/>
        <end position="58"/>
    </location>
</feature>
<feature type="region of interest" description="Disordered" evidence="1">
    <location>
        <begin position="1464"/>
        <end position="1485"/>
    </location>
</feature>
<feature type="compositionally biased region" description="Polar residues" evidence="1">
    <location>
        <begin position="865"/>
        <end position="875"/>
    </location>
</feature>
<reference evidence="3" key="1">
    <citation type="journal article" date="2019" name="Int. J. Syst. Evol. Microbiol.">
        <title>The Global Catalogue of Microorganisms (GCM) 10K type strain sequencing project: providing services to taxonomists for standard genome sequencing and annotation.</title>
        <authorList>
            <consortium name="The Broad Institute Genomics Platform"/>
            <consortium name="The Broad Institute Genome Sequencing Center for Infectious Disease"/>
            <person name="Wu L."/>
            <person name="Ma J."/>
        </authorList>
    </citation>
    <scope>NUCLEOTIDE SEQUENCE [LARGE SCALE GENOMIC DNA]</scope>
    <source>
        <strain evidence="3">JCM 18306</strain>
    </source>
</reference>
<sequence>MRGRQEKPGPDGGVPGRAAAVPPPVRSADAGRAGARESYGGQTGPHAGGPAPAAGSGAALGPRELLAIQGSAGNAAASLLIGNRPAPRPPDAAGGPLVVARAPLAPVVEEEAGTGERTAAVPAPPRRRPVRGARRTPPVAGRSTGPEIARPGNAPKHPPLVLPPYLTDMTSAGLSTASGLTGHEAVGRAIASIPGRADRDVAAVERELAGRPETFYGRGRVFTVRGAKGAYDVTVSVRPDPAHAAPEPALFENPAAASPVLPAERAPADRAARDDDTKVDQQHSSSATVVTDTARSKQIGLSGSGTVLVPTPVPGVWGGAQLAGGLGLRSDHDAHNTRTVAEPRTLRSSGGTVRALRHVRFTVRIRPQGPYGTARVVESDGTLTMRVPQEHLVPLGTQRPAPGPALSEEQRKGVRQATSTAVVGVEDRGAPHAGGGGLFDKVNSTLHPQAAPPDSADRTRLYEATSAATILQDLPRLLTGWVASEDLSAGAAGAESAYRMRADIVSLTPAWKAGQTQLRTHQQTQHGMGASMGKGMSGMAGAGPAVGFGAPGAGPSVRLKTMPGVSFRRMRFSSADQAAATRQGAEVRGTKALYLGRILLTVEGTGPAAPGHTVTPAGRTARHTVDAWISMRAEEARHLGLPLPAGTEAGELFTKADRTKADGTPELNTDGGPRKTERHLPFDAMGSSAALTHLDTRPLIETLERLFASDPRLAGYLPPFGEAATGGAAAGGAANRTDAEAQRRNYRELLTVLSETNLRANKDQLLSTGVPVRLRRKSGLRSDDVQVRVRGRIGPVTYLGDTPDWLVRSSAGVGSSGQTGGMSARKAGVQGAVQGTLVPGALSAQVAAEAAVESSRSAQGGPVTRTDSLNSGDVSTSTFATRLSLGVHVTMTSRERTAKRALTPGRPGRHTPAAEVIASSDDRTAEDNPLRELSEQGQDVRLSAPTATTLDDEAYEALNRRRAAARQGRIGKLDATGITDLTTRPAGRGLRDWDFVETVGDAKEIRDLAFMLLAQAARGGRTDKSGDTAFEAEGLAPRLAVEDRFGPQAVTAALRQGVSSGWVVAGLRHPRRLAALDGAVGTRFALTNPRVRHRSTGAGMENMALGGHQGSGQRARTTSRTYSGNARAMETGQGWSMWETPAYRNTKASTDADSATLSGTVERNAVAPRSRPLYLVQCDLAVSMVAEVAVNGRGPYTAARQRTIPGSVGLWLTGAQLAAAGLRDPEERAKEQEETLAQMGPTSLFGTPGPAAENNGAKGGGKGTGTGAGMGEVTGKGKGRAHESGAGEEQGREGQQRETDTGTPAAPTPLPPHAKGMPIGFGLIDELPDFVPLLKRLRSVVKDRSLAEDLLPSHRLDDRFDNVQRLLRVLDRAGATGLLAGAMDGGVPVELLRNSSRPGRRAKPYLAVFHIRRTGAGEIVGPSGGDREMEYATVAAAQRTRTHQESSSDGVGLVLTGSEASGEAAADRSAGVLGPAAGRSAATSRAVAERGQTGLRAIVGEAPSVKVRVPVTAELELRSADGQVARVDLGGALVHRALEKDLAALANVTPVPEERLPGRRPEIAPGGSGAHPAALGTWRAVGARLPMEAQADGFRGAPQVRALIGRAMASADAGTGLGKGSAAHYAHGEAVSTEWLLAALPLLVSAGAELPPVHVSGAEGRDVDCELHARLLDARPLGESEAMTFETVAQSGPEGSRPAGVEHRQAARHGRSAGFSGGGGPVRVEQSGLTNAPGGVGSEGGAAGTVGNAAGTVPLQKPKETSALVQFTLEFRAVARVRRRHTQGVRGAEAVGVRDGVLPVPVVIRMPASEARRIAGGG</sequence>
<feature type="region of interest" description="Disordered" evidence="1">
    <location>
        <begin position="241"/>
        <end position="292"/>
    </location>
</feature>
<feature type="compositionally biased region" description="Basic and acidic residues" evidence="1">
    <location>
        <begin position="1223"/>
        <end position="1233"/>
    </location>
</feature>
<accession>A0ABP9TCU4</accession>
<feature type="compositionally biased region" description="Basic and acidic residues" evidence="1">
    <location>
        <begin position="920"/>
        <end position="934"/>
    </location>
</feature>
<feature type="compositionally biased region" description="Polar residues" evidence="1">
    <location>
        <begin position="282"/>
        <end position="292"/>
    </location>
</feature>
<feature type="compositionally biased region" description="Basic residues" evidence="1">
    <location>
        <begin position="125"/>
        <end position="134"/>
    </location>
</feature>
<name>A0ABP9TCU4_9ACTN</name>
<evidence type="ECO:0000256" key="1">
    <source>
        <dbReference type="SAM" id="MobiDB-lite"/>
    </source>
</evidence>
<protein>
    <recommendedName>
        <fullName evidence="4">Lonely Cys domain-containing protein</fullName>
    </recommendedName>
</protein>
<dbReference type="RefSeq" id="WP_345635792.1">
    <property type="nucleotide sequence ID" value="NZ_BAABJR010000018.1"/>
</dbReference>
<dbReference type="EMBL" id="BAABJR010000018">
    <property type="protein sequence ID" value="GAA5214489.1"/>
    <property type="molecule type" value="Genomic_DNA"/>
</dbReference>
<dbReference type="Proteomes" id="UP001499878">
    <property type="component" value="Unassembled WGS sequence"/>
</dbReference>
<feature type="region of interest" description="Disordered" evidence="1">
    <location>
        <begin position="1222"/>
        <end position="1311"/>
    </location>
</feature>
<feature type="compositionally biased region" description="Gly residues" evidence="1">
    <location>
        <begin position="1257"/>
        <end position="1276"/>
    </location>
</feature>
<feature type="compositionally biased region" description="Basic and acidic residues" evidence="1">
    <location>
        <begin position="266"/>
        <end position="281"/>
    </location>
</feature>
<feature type="region of interest" description="Disordered" evidence="1">
    <location>
        <begin position="1"/>
        <end position="58"/>
    </location>
</feature>
<comment type="caution">
    <text evidence="2">The sequence shown here is derived from an EMBL/GenBank/DDBJ whole genome shotgun (WGS) entry which is preliminary data.</text>
</comment>
<feature type="compositionally biased region" description="Basic and acidic residues" evidence="1">
    <location>
        <begin position="1280"/>
        <end position="1300"/>
    </location>
</feature>
<proteinExistence type="predicted"/>
<feature type="region of interest" description="Disordered" evidence="1">
    <location>
        <begin position="853"/>
        <end position="875"/>
    </location>
</feature>